<evidence type="ECO:0000256" key="7">
    <source>
        <dbReference type="ARBA" id="ARBA00022954"/>
    </source>
</evidence>
<dbReference type="OrthoDB" id="9773217at2"/>
<dbReference type="InterPro" id="IPR037070">
    <property type="entry name" value="Formiminotransferase_C_sf"/>
</dbReference>
<keyword evidence="4" id="KW-0963">Cytoplasm</keyword>
<keyword evidence="7" id="KW-0290">Folate-binding</keyword>
<dbReference type="InterPro" id="IPR012886">
    <property type="entry name" value="Formiminotransferase_N"/>
</dbReference>
<comment type="pathway">
    <text evidence="2">Amino-acid degradation; L-histidine degradation into L-glutamate; L-glutamate from N-formimidoyl-L-glutamate (transferase route): step 1/1.</text>
</comment>
<name>A0A1W1WGH9_SULTA</name>
<evidence type="ECO:0000256" key="6">
    <source>
        <dbReference type="ARBA" id="ARBA00022808"/>
    </source>
</evidence>
<organism evidence="10 11">
    <name type="scientific">Sulfobacillus thermosulfidooxidans (strain DSM 9293 / VKM B-1269 / AT-1)</name>
    <dbReference type="NCBI Taxonomy" id="929705"/>
    <lineage>
        <taxon>Bacteria</taxon>
        <taxon>Bacillati</taxon>
        <taxon>Bacillota</taxon>
        <taxon>Clostridia</taxon>
        <taxon>Eubacteriales</taxon>
        <taxon>Clostridiales Family XVII. Incertae Sedis</taxon>
        <taxon>Sulfobacillus</taxon>
    </lineage>
</organism>
<dbReference type="Gene3D" id="3.30.990.10">
    <property type="entry name" value="Formiminotransferase, N-terminal subdomain"/>
    <property type="match status" value="1"/>
</dbReference>
<evidence type="ECO:0000259" key="9">
    <source>
        <dbReference type="SMART" id="SM01222"/>
    </source>
</evidence>
<evidence type="ECO:0000256" key="3">
    <source>
        <dbReference type="ARBA" id="ARBA00012252"/>
    </source>
</evidence>
<keyword evidence="5 10" id="KW-0808">Transferase</keyword>
<dbReference type="SMART" id="SM01221">
    <property type="entry name" value="FTCD"/>
    <property type="match status" value="1"/>
</dbReference>
<gene>
    <name evidence="10" type="ORF">SAMN00768000_2234</name>
</gene>
<dbReference type="GO" id="GO:0019556">
    <property type="term" value="P:L-histidine catabolic process to glutamate and formamide"/>
    <property type="evidence" value="ECO:0007669"/>
    <property type="project" value="UniProtKB-UniPathway"/>
</dbReference>
<evidence type="ECO:0000256" key="5">
    <source>
        <dbReference type="ARBA" id="ARBA00022679"/>
    </source>
</evidence>
<dbReference type="GO" id="GO:0005542">
    <property type="term" value="F:folic acid binding"/>
    <property type="evidence" value="ECO:0007669"/>
    <property type="project" value="UniProtKB-KW"/>
</dbReference>
<protein>
    <recommendedName>
        <fullName evidence="3">glutamate formimidoyltransferase</fullName>
        <ecNumber evidence="3">2.1.2.5</ecNumber>
    </recommendedName>
</protein>
<dbReference type="InterPro" id="IPR022384">
    <property type="entry name" value="FormiminoTrfase_cat_dom_sf"/>
</dbReference>
<dbReference type="Pfam" id="PF02971">
    <property type="entry name" value="FTCD"/>
    <property type="match status" value="1"/>
</dbReference>
<dbReference type="EC" id="2.1.2.5" evidence="3"/>
<dbReference type="PANTHER" id="PTHR12234">
    <property type="entry name" value="FORMIMINOTRANSFERASE-CYCLODEAMINASE"/>
    <property type="match status" value="1"/>
</dbReference>
<dbReference type="InterPro" id="IPR037064">
    <property type="entry name" value="Formiminotransferase_N_sf"/>
</dbReference>
<sequence>MLIESVPNFSEGRRSEVMAAIADAARIDGVKVLGMEGDPDHNRSVLTVVGEPQALVEAIFRAAQVAVTHINLHNHHGTHPRMGAIDVVPFIPLQDATMEDAVDAARKLGRRFAQDLNIPVYLYEQAATKPERKNLADVRRGQFEGLSHRMVSDPPDFGPAHPHPTAGASAIGARLPLIAFNVFLNTTDMTLAKNVARAVRGSSGGLVGIKALAMNTVSHGQVQVSLNLVDYPKTPLPRALEMIRQEAMRYGVTVSHTELVGFMPAQAILDTVRYYLQQPEFRLDQILEWAIMADSSLEQP</sequence>
<evidence type="ECO:0000313" key="11">
    <source>
        <dbReference type="Proteomes" id="UP000192660"/>
    </source>
</evidence>
<dbReference type="InterPro" id="IPR013802">
    <property type="entry name" value="Formiminotransferase_C"/>
</dbReference>
<evidence type="ECO:0000256" key="1">
    <source>
        <dbReference type="ARBA" id="ARBA00004496"/>
    </source>
</evidence>
<evidence type="ECO:0000256" key="2">
    <source>
        <dbReference type="ARBA" id="ARBA00005082"/>
    </source>
</evidence>
<dbReference type="SMART" id="SM01222">
    <property type="entry name" value="FTCD_N"/>
    <property type="match status" value="1"/>
</dbReference>
<comment type="subcellular location">
    <subcellularLocation>
        <location evidence="1">Cytoplasm</location>
    </subcellularLocation>
</comment>
<dbReference type="Proteomes" id="UP000192660">
    <property type="component" value="Unassembled WGS sequence"/>
</dbReference>
<dbReference type="InterPro" id="IPR051623">
    <property type="entry name" value="FTCD"/>
</dbReference>
<dbReference type="EMBL" id="FWWY01000001">
    <property type="protein sequence ID" value="SMC05411.1"/>
    <property type="molecule type" value="Genomic_DNA"/>
</dbReference>
<feature type="domain" description="Formiminotransferase N-terminal subdomain" evidence="9">
    <location>
        <begin position="1"/>
        <end position="175"/>
    </location>
</feature>
<feature type="domain" description="Formiminotransferase C-terminal subdomain" evidence="8">
    <location>
        <begin position="176"/>
        <end position="290"/>
    </location>
</feature>
<dbReference type="STRING" id="28034.BFX07_09060"/>
<dbReference type="GO" id="GO:0019557">
    <property type="term" value="P:L-histidine catabolic process to glutamate and formate"/>
    <property type="evidence" value="ECO:0007669"/>
    <property type="project" value="UniProtKB-UniPathway"/>
</dbReference>
<dbReference type="Gene3D" id="3.30.70.670">
    <property type="entry name" value="Formiminotransferase, C-terminal subdomain"/>
    <property type="match status" value="1"/>
</dbReference>
<dbReference type="UniPathway" id="UPA00379">
    <property type="reaction ID" value="UER00555"/>
</dbReference>
<dbReference type="SUPFAM" id="SSF55116">
    <property type="entry name" value="Formiminotransferase domain of formiminotransferase-cyclodeaminase"/>
    <property type="match status" value="2"/>
</dbReference>
<dbReference type="NCBIfam" id="TIGR02024">
    <property type="entry name" value="FtcD"/>
    <property type="match status" value="1"/>
</dbReference>
<evidence type="ECO:0000259" key="8">
    <source>
        <dbReference type="SMART" id="SM01221"/>
    </source>
</evidence>
<reference evidence="11" key="1">
    <citation type="submission" date="2017-04" db="EMBL/GenBank/DDBJ databases">
        <authorList>
            <person name="Varghese N."/>
            <person name="Submissions S."/>
        </authorList>
    </citation>
    <scope>NUCLEOTIDE SEQUENCE [LARGE SCALE GENOMIC DNA]</scope>
    <source>
        <strain evidence="11">DSM 9293</strain>
    </source>
</reference>
<proteinExistence type="predicted"/>
<dbReference type="RefSeq" id="WP_020373967.1">
    <property type="nucleotide sequence ID" value="NZ_FWWY01000001.1"/>
</dbReference>
<evidence type="ECO:0000256" key="4">
    <source>
        <dbReference type="ARBA" id="ARBA00022490"/>
    </source>
</evidence>
<dbReference type="GO" id="GO:0005737">
    <property type="term" value="C:cytoplasm"/>
    <property type="evidence" value="ECO:0007669"/>
    <property type="project" value="UniProtKB-SubCell"/>
</dbReference>
<dbReference type="InterPro" id="IPR004227">
    <property type="entry name" value="Formiminotransferase_cat"/>
</dbReference>
<dbReference type="PANTHER" id="PTHR12234:SF8">
    <property type="entry name" value="FORMIMINOTRANSFERASE-CYCLODEAMINASE"/>
    <property type="match status" value="1"/>
</dbReference>
<accession>A0A1W1WGH9</accession>
<dbReference type="AlphaFoldDB" id="A0A1W1WGH9"/>
<keyword evidence="6" id="KW-0369">Histidine metabolism</keyword>
<evidence type="ECO:0000313" key="10">
    <source>
        <dbReference type="EMBL" id="SMC05411.1"/>
    </source>
</evidence>
<keyword evidence="11" id="KW-1185">Reference proteome</keyword>
<dbReference type="GO" id="GO:0030409">
    <property type="term" value="F:glutamate formimidoyltransferase activity"/>
    <property type="evidence" value="ECO:0007669"/>
    <property type="project" value="UniProtKB-EC"/>
</dbReference>
<dbReference type="Pfam" id="PF07837">
    <property type="entry name" value="FTCD_N"/>
    <property type="match status" value="1"/>
</dbReference>